<dbReference type="SUPFAM" id="SSF48239">
    <property type="entry name" value="Terpenoid cyclases/Protein prenyltransferases"/>
    <property type="match status" value="1"/>
</dbReference>
<reference evidence="2" key="1">
    <citation type="submission" date="2023-05" db="EMBL/GenBank/DDBJ databases">
        <title>Genome and transcriptome analyses reveal genes involved in the formation of fine ridges on petal epidermal cells in Hibiscus trionum.</title>
        <authorList>
            <person name="Koshimizu S."/>
            <person name="Masuda S."/>
            <person name="Ishii T."/>
            <person name="Shirasu K."/>
            <person name="Hoshino A."/>
            <person name="Arita M."/>
        </authorList>
    </citation>
    <scope>NUCLEOTIDE SEQUENCE</scope>
    <source>
        <strain evidence="2">Hamamatsu line</strain>
    </source>
</reference>
<evidence type="ECO:0000259" key="1">
    <source>
        <dbReference type="Pfam" id="PF01397"/>
    </source>
</evidence>
<sequence>MQRLGVASLFEEEIHHILANLIHHHNIFDDFYTVALHFRILRQNGFFVPTVFNKFMDGDSKFMGSLGDDVKVLLSLYQASILGMPDEHVLDEAQNFSAKHFLVQRENMETRTGEQIRQSMEYPQPWRMEWTEARDFIDIYQNHTDDIYNFRRKLP</sequence>
<feature type="domain" description="Terpene synthase N-terminal" evidence="1">
    <location>
        <begin position="1"/>
        <end position="118"/>
    </location>
</feature>
<dbReference type="Proteomes" id="UP001165190">
    <property type="component" value="Unassembled WGS sequence"/>
</dbReference>
<dbReference type="Pfam" id="PF01397">
    <property type="entry name" value="Terpene_synth"/>
    <property type="match status" value="1"/>
</dbReference>
<dbReference type="InterPro" id="IPR008930">
    <property type="entry name" value="Terpenoid_cyclase/PrenylTrfase"/>
</dbReference>
<dbReference type="EMBL" id="BSYR01000036">
    <property type="protein sequence ID" value="GMJ02860.1"/>
    <property type="molecule type" value="Genomic_DNA"/>
</dbReference>
<dbReference type="OrthoDB" id="1936865at2759"/>
<dbReference type="InterPro" id="IPR036965">
    <property type="entry name" value="Terpene_synth_N_sf"/>
</dbReference>
<name>A0A9W7MKC4_HIBTR</name>
<accession>A0A9W7MKC4</accession>
<evidence type="ECO:0000313" key="3">
    <source>
        <dbReference type="Proteomes" id="UP001165190"/>
    </source>
</evidence>
<organism evidence="2 3">
    <name type="scientific">Hibiscus trionum</name>
    <name type="common">Flower of an hour</name>
    <dbReference type="NCBI Taxonomy" id="183268"/>
    <lineage>
        <taxon>Eukaryota</taxon>
        <taxon>Viridiplantae</taxon>
        <taxon>Streptophyta</taxon>
        <taxon>Embryophyta</taxon>
        <taxon>Tracheophyta</taxon>
        <taxon>Spermatophyta</taxon>
        <taxon>Magnoliopsida</taxon>
        <taxon>eudicotyledons</taxon>
        <taxon>Gunneridae</taxon>
        <taxon>Pentapetalae</taxon>
        <taxon>rosids</taxon>
        <taxon>malvids</taxon>
        <taxon>Malvales</taxon>
        <taxon>Malvaceae</taxon>
        <taxon>Malvoideae</taxon>
        <taxon>Hibiscus</taxon>
    </lineage>
</organism>
<dbReference type="PANTHER" id="PTHR31225:SF218">
    <property type="entry name" value="GERANIOL SYNTHASE, CHLOROPLASTIC-LIKE"/>
    <property type="match status" value="1"/>
</dbReference>
<evidence type="ECO:0000313" key="2">
    <source>
        <dbReference type="EMBL" id="GMJ02860.1"/>
    </source>
</evidence>
<proteinExistence type="predicted"/>
<gene>
    <name evidence="2" type="ORF">HRI_003955200</name>
</gene>
<keyword evidence="3" id="KW-1185">Reference proteome</keyword>
<protein>
    <submittedName>
        <fullName evidence="2">Terpene Synthase 6</fullName>
    </submittedName>
</protein>
<dbReference type="GO" id="GO:0016114">
    <property type="term" value="P:terpenoid biosynthetic process"/>
    <property type="evidence" value="ECO:0007669"/>
    <property type="project" value="InterPro"/>
</dbReference>
<dbReference type="GO" id="GO:0010333">
    <property type="term" value="F:terpene synthase activity"/>
    <property type="evidence" value="ECO:0007669"/>
    <property type="project" value="InterPro"/>
</dbReference>
<dbReference type="InterPro" id="IPR050148">
    <property type="entry name" value="Terpene_synthase-like"/>
</dbReference>
<dbReference type="InterPro" id="IPR001906">
    <property type="entry name" value="Terpene_synth_N"/>
</dbReference>
<dbReference type="Gene3D" id="1.50.10.130">
    <property type="entry name" value="Terpene synthase, N-terminal domain"/>
    <property type="match status" value="1"/>
</dbReference>
<comment type="caution">
    <text evidence="2">The sequence shown here is derived from an EMBL/GenBank/DDBJ whole genome shotgun (WGS) entry which is preliminary data.</text>
</comment>
<dbReference type="AlphaFoldDB" id="A0A9W7MKC4"/>
<dbReference type="PANTHER" id="PTHR31225">
    <property type="entry name" value="OS04G0344100 PROTEIN-RELATED"/>
    <property type="match status" value="1"/>
</dbReference>